<dbReference type="SUPFAM" id="SSF51735">
    <property type="entry name" value="NAD(P)-binding Rossmann-fold domains"/>
    <property type="match status" value="1"/>
</dbReference>
<dbReference type="Pfam" id="PF00106">
    <property type="entry name" value="adh_short"/>
    <property type="match status" value="1"/>
</dbReference>
<evidence type="ECO:0000256" key="2">
    <source>
        <dbReference type="RuleBase" id="RU000363"/>
    </source>
</evidence>
<dbReference type="InterPro" id="IPR036291">
    <property type="entry name" value="NAD(P)-bd_dom_sf"/>
</dbReference>
<dbReference type="FunFam" id="3.40.50.720:FF:000091">
    <property type="entry name" value="Sorbitol-6-phosphate dehydrogenase"/>
    <property type="match status" value="1"/>
</dbReference>
<accession>A0A7C2CM42</accession>
<dbReference type="InterPro" id="IPR002347">
    <property type="entry name" value="SDR_fam"/>
</dbReference>
<dbReference type="AlphaFoldDB" id="A0A7C2CM42"/>
<proteinExistence type="inferred from homology"/>
<dbReference type="Gene3D" id="3.40.50.720">
    <property type="entry name" value="NAD(P)-binding Rossmann-like Domain"/>
    <property type="match status" value="1"/>
</dbReference>
<dbReference type="EMBL" id="DTDV01000006">
    <property type="protein sequence ID" value="HGK23212.1"/>
    <property type="molecule type" value="Genomic_DNA"/>
</dbReference>
<reference evidence="3" key="1">
    <citation type="journal article" date="2020" name="mSystems">
        <title>Genome- and Community-Level Interaction Insights into Carbon Utilization and Element Cycling Functions of Hydrothermarchaeota in Hydrothermal Sediment.</title>
        <authorList>
            <person name="Zhou Z."/>
            <person name="Liu Y."/>
            <person name="Xu W."/>
            <person name="Pan J."/>
            <person name="Luo Z.H."/>
            <person name="Li M."/>
        </authorList>
    </citation>
    <scope>NUCLEOTIDE SEQUENCE [LARGE SCALE GENOMIC DNA]</scope>
    <source>
        <strain evidence="3">SpSt-70</strain>
    </source>
</reference>
<dbReference type="EC" id="1.1.1.140" evidence="3"/>
<dbReference type="PROSITE" id="PS00061">
    <property type="entry name" value="ADH_SHORT"/>
    <property type="match status" value="1"/>
</dbReference>
<keyword evidence="3" id="KW-0560">Oxidoreductase</keyword>
<dbReference type="PRINTS" id="PR00081">
    <property type="entry name" value="GDHRDH"/>
</dbReference>
<organism evidence="3">
    <name type="scientific">Dictyoglomus thermophilum</name>
    <dbReference type="NCBI Taxonomy" id="14"/>
    <lineage>
        <taxon>Bacteria</taxon>
        <taxon>Pseudomonadati</taxon>
        <taxon>Dictyoglomota</taxon>
        <taxon>Dictyoglomia</taxon>
        <taxon>Dictyoglomales</taxon>
        <taxon>Dictyoglomaceae</taxon>
        <taxon>Dictyoglomus</taxon>
    </lineage>
</organism>
<dbReference type="OMA" id="YMTGTDF"/>
<protein>
    <submittedName>
        <fullName evidence="3">Sorbitol-6-phosphate dehydrogenase</fullName>
        <ecNumber evidence="3">1.1.1.140</ecNumber>
    </submittedName>
</protein>
<dbReference type="NCBIfam" id="NF009050">
    <property type="entry name" value="PRK12384.1"/>
    <property type="match status" value="1"/>
</dbReference>
<evidence type="ECO:0000256" key="1">
    <source>
        <dbReference type="ARBA" id="ARBA00006484"/>
    </source>
</evidence>
<dbReference type="PANTHER" id="PTHR42760">
    <property type="entry name" value="SHORT-CHAIN DEHYDROGENASES/REDUCTASES FAMILY MEMBER"/>
    <property type="match status" value="1"/>
</dbReference>
<dbReference type="PANTHER" id="PTHR42760:SF105">
    <property type="entry name" value="SORBITOL-6-PHOSPHATE 2-DEHYDROGENASE"/>
    <property type="match status" value="1"/>
</dbReference>
<name>A0A7C2CM42_DICTH</name>
<evidence type="ECO:0000313" key="3">
    <source>
        <dbReference type="EMBL" id="HGK23212.1"/>
    </source>
</evidence>
<dbReference type="NCBIfam" id="NF005559">
    <property type="entry name" value="PRK07231.1"/>
    <property type="match status" value="1"/>
</dbReference>
<dbReference type="GO" id="GO:0009010">
    <property type="term" value="F:sorbitol-6-phosphate 2-dehydrogenase activity"/>
    <property type="evidence" value="ECO:0007669"/>
    <property type="project" value="UniProtKB-EC"/>
</dbReference>
<dbReference type="InterPro" id="IPR020904">
    <property type="entry name" value="Sc_DH/Rdtase_CS"/>
</dbReference>
<sequence>MCECQRLKDRVAIVTGAAQGLGEALSYRLAKEGCNVTVADIKIEKLQEVAKRIEEEYGRKALAVKCDVTSEEDVKNMVEKTVEAFGKLDIMVANAGILIAHDITEFPLEDWKKVIDVNLTGYFLCAREAAKVMVKQKSGVIIQINSKSGKKGSFRNSAYSASKFGGIGFTQSIALDLAPYNVRVVAVCPGDLLDSPLWKESLYDQYAKRLGISKEEVRERYLKQVPLGRACTYDDVANVVVFLASDEASYITGDAVNVSGGVEMR</sequence>
<comment type="similarity">
    <text evidence="1 2">Belongs to the short-chain dehydrogenases/reductases (SDR) family.</text>
</comment>
<dbReference type="PRINTS" id="PR00080">
    <property type="entry name" value="SDRFAMILY"/>
</dbReference>
<comment type="caution">
    <text evidence="3">The sequence shown here is derived from an EMBL/GenBank/DDBJ whole genome shotgun (WGS) entry which is preliminary data.</text>
</comment>
<gene>
    <name evidence="3" type="ORF">ENU78_02000</name>
</gene>